<evidence type="ECO:0000313" key="3">
    <source>
        <dbReference type="Proteomes" id="UP000596661"/>
    </source>
</evidence>
<name>A0A803Q677_CANSA</name>
<evidence type="ECO:0000313" key="2">
    <source>
        <dbReference type="EnsemblPlants" id="cds.evm.model.07.735"/>
    </source>
</evidence>
<sequence length="99" mass="10855">MKMKIVVQIKFGRLILMELRSGSMGPSDGIRRFQQAQTRGKVNVEKTQGIILPQVLFDTPAIANNNYQFSNNENIGGEGNNDGSGQKNGKGKFNDSLTP</sequence>
<organism evidence="2 3">
    <name type="scientific">Cannabis sativa</name>
    <name type="common">Hemp</name>
    <name type="synonym">Marijuana</name>
    <dbReference type="NCBI Taxonomy" id="3483"/>
    <lineage>
        <taxon>Eukaryota</taxon>
        <taxon>Viridiplantae</taxon>
        <taxon>Streptophyta</taxon>
        <taxon>Embryophyta</taxon>
        <taxon>Tracheophyta</taxon>
        <taxon>Spermatophyta</taxon>
        <taxon>Magnoliopsida</taxon>
        <taxon>eudicotyledons</taxon>
        <taxon>Gunneridae</taxon>
        <taxon>Pentapetalae</taxon>
        <taxon>rosids</taxon>
        <taxon>fabids</taxon>
        <taxon>Rosales</taxon>
        <taxon>Cannabaceae</taxon>
        <taxon>Cannabis</taxon>
    </lineage>
</organism>
<feature type="region of interest" description="Disordered" evidence="1">
    <location>
        <begin position="67"/>
        <end position="99"/>
    </location>
</feature>
<proteinExistence type="predicted"/>
<evidence type="ECO:0000256" key="1">
    <source>
        <dbReference type="SAM" id="MobiDB-lite"/>
    </source>
</evidence>
<dbReference type="Proteomes" id="UP000596661">
    <property type="component" value="Chromosome 7"/>
</dbReference>
<keyword evidence="3" id="KW-1185">Reference proteome</keyword>
<dbReference type="AlphaFoldDB" id="A0A803Q677"/>
<dbReference type="EnsemblPlants" id="evm.model.07.735">
    <property type="protein sequence ID" value="cds.evm.model.07.735"/>
    <property type="gene ID" value="evm.TU.07.735"/>
</dbReference>
<dbReference type="Gramene" id="evm.model.07.735">
    <property type="protein sequence ID" value="cds.evm.model.07.735"/>
    <property type="gene ID" value="evm.TU.07.735"/>
</dbReference>
<protein>
    <submittedName>
        <fullName evidence="2">Uncharacterized protein</fullName>
    </submittedName>
</protein>
<reference evidence="2" key="1">
    <citation type="submission" date="2018-11" db="EMBL/GenBank/DDBJ databases">
        <authorList>
            <person name="Grassa J C."/>
        </authorList>
    </citation>
    <scope>NUCLEOTIDE SEQUENCE [LARGE SCALE GENOMIC DNA]</scope>
</reference>
<feature type="compositionally biased region" description="Gly residues" evidence="1">
    <location>
        <begin position="76"/>
        <end position="88"/>
    </location>
</feature>
<dbReference type="EMBL" id="UZAU01000644">
    <property type="status" value="NOT_ANNOTATED_CDS"/>
    <property type="molecule type" value="Genomic_DNA"/>
</dbReference>
<reference evidence="2" key="2">
    <citation type="submission" date="2021-03" db="UniProtKB">
        <authorList>
            <consortium name="EnsemblPlants"/>
        </authorList>
    </citation>
    <scope>IDENTIFICATION</scope>
</reference>
<accession>A0A803Q677</accession>